<dbReference type="AlphaFoldDB" id="A0AAX0YX76"/>
<dbReference type="EMBL" id="PYOZ01000004">
    <property type="protein sequence ID" value="PSX45381.1"/>
    <property type="molecule type" value="Genomic_DNA"/>
</dbReference>
<gene>
    <name evidence="2" type="ORF">C0W53_09140</name>
</gene>
<reference evidence="2 3" key="1">
    <citation type="submission" date="2018-01" db="EMBL/GenBank/DDBJ databases">
        <title>Whole genome sequencing of Histamine producing bacteria.</title>
        <authorList>
            <person name="Butler K."/>
        </authorList>
    </citation>
    <scope>NUCLEOTIDE SEQUENCE [LARGE SCALE GENOMIC DNA]</scope>
    <source>
        <strain evidence="2 3">A1-4</strain>
    </source>
</reference>
<name>A0AAX0YX76_9GAMM</name>
<protein>
    <submittedName>
        <fullName evidence="2">DUF4145 domain-containing protein</fullName>
    </submittedName>
</protein>
<feature type="domain" description="DUF4145" evidence="1">
    <location>
        <begin position="133"/>
        <end position="205"/>
    </location>
</feature>
<accession>A0AAX0YX76</accession>
<proteinExistence type="predicted"/>
<dbReference type="Proteomes" id="UP000240728">
    <property type="component" value="Unassembled WGS sequence"/>
</dbReference>
<comment type="caution">
    <text evidence="2">The sequence shown here is derived from an EMBL/GenBank/DDBJ whole genome shotgun (WGS) entry which is preliminary data.</text>
</comment>
<evidence type="ECO:0000259" key="1">
    <source>
        <dbReference type="Pfam" id="PF13643"/>
    </source>
</evidence>
<organism evidence="2 3">
    <name type="scientific">Photobacterium kishitanii</name>
    <dbReference type="NCBI Taxonomy" id="318456"/>
    <lineage>
        <taxon>Bacteria</taxon>
        <taxon>Pseudomonadati</taxon>
        <taxon>Pseudomonadota</taxon>
        <taxon>Gammaproteobacteria</taxon>
        <taxon>Vibrionales</taxon>
        <taxon>Vibrionaceae</taxon>
        <taxon>Photobacterium</taxon>
    </lineage>
</organism>
<evidence type="ECO:0000313" key="2">
    <source>
        <dbReference type="EMBL" id="PSX45381.1"/>
    </source>
</evidence>
<evidence type="ECO:0000313" key="3">
    <source>
        <dbReference type="Proteomes" id="UP000240728"/>
    </source>
</evidence>
<sequence>MLAKNNYSKKRFIFNLYEKKIPKEYKCSFCNSTSLYFENNFFCESELKSSADYHQCDDWSINDVSLIFSGILTCKACNEKHAVSGIGHVEEIYDEEYDRYFANVFIPQYFHPTLNIFEIPSNTPDNLKEIIKSAFSLAWGDFPAAGNRLRAALEVIINTLINVGSPKETLGNKINRIPNAHSDIRIIMTAIKWLGNEASHDAELIECDLAFAFEATELILKKLYPDTDKTKHILSLAEQINNSKGSFIK</sequence>
<dbReference type="InterPro" id="IPR025285">
    <property type="entry name" value="DUF4145"/>
</dbReference>
<dbReference type="Pfam" id="PF13643">
    <property type="entry name" value="DUF4145"/>
    <property type="match status" value="1"/>
</dbReference>
<keyword evidence="3" id="KW-1185">Reference proteome</keyword>
<dbReference type="RefSeq" id="WP_045042111.1">
    <property type="nucleotide sequence ID" value="NZ_JZTB01000003.1"/>
</dbReference>